<keyword evidence="1" id="KW-0479">Metal-binding</keyword>
<dbReference type="Gene3D" id="3.30.1340.20">
    <property type="entry name" value="3H domain"/>
    <property type="match status" value="1"/>
</dbReference>
<evidence type="ECO:0000313" key="4">
    <source>
        <dbReference type="EMBL" id="MCC2176138.1"/>
    </source>
</evidence>
<dbReference type="Pfam" id="PF02829">
    <property type="entry name" value="3H"/>
    <property type="match status" value="1"/>
</dbReference>
<feature type="domain" description="Helix-turn-helix type 11" evidence="3">
    <location>
        <begin position="6"/>
        <end position="59"/>
    </location>
</feature>
<protein>
    <submittedName>
        <fullName evidence="4">Transcription repressor NadR</fullName>
    </submittedName>
</protein>
<evidence type="ECO:0000259" key="2">
    <source>
        <dbReference type="Pfam" id="PF02829"/>
    </source>
</evidence>
<evidence type="ECO:0000313" key="5">
    <source>
        <dbReference type="Proteomes" id="UP001298753"/>
    </source>
</evidence>
<sequence length="174" mass="18759">MNAAERRTKITHLLAQANGPLSATALAAQCGVSRQIIVGDVALLRAGGLAVLATPRGYILENTSAPACAERHIVSHHDNSRMLEELYTVVDLGGAVIDVTVEHAVYGQICAPLHIFSRYDADAFNEKIQQSGSRPLSNLTGGIHLHTIRATDEKTLERVIQGLKDKGFLLLEDN</sequence>
<gene>
    <name evidence="4" type="ORF">LKD22_03160</name>
</gene>
<proteinExistence type="predicted"/>
<feature type="binding site" evidence="1">
    <location>
        <position position="144"/>
    </location>
    <ligand>
        <name>Ni(2+)</name>
        <dbReference type="ChEBI" id="CHEBI:49786"/>
    </ligand>
</feature>
<accession>A0AAW4W1U3</accession>
<name>A0AAW4W1U3_9FIRM</name>
<dbReference type="PANTHER" id="PTHR40068">
    <property type="entry name" value="TRANSCRIPTION REPRESSOR NIAR-RELATED"/>
    <property type="match status" value="1"/>
</dbReference>
<evidence type="ECO:0000259" key="3">
    <source>
        <dbReference type="Pfam" id="PF08279"/>
    </source>
</evidence>
<organism evidence="4 5">
    <name type="scientific">Agathobaculum butyriciproducens</name>
    <dbReference type="NCBI Taxonomy" id="1628085"/>
    <lineage>
        <taxon>Bacteria</taxon>
        <taxon>Bacillati</taxon>
        <taxon>Bacillota</taxon>
        <taxon>Clostridia</taxon>
        <taxon>Eubacteriales</taxon>
        <taxon>Butyricicoccaceae</taxon>
        <taxon>Agathobaculum</taxon>
    </lineage>
</organism>
<keyword evidence="1" id="KW-0533">Nickel</keyword>
<dbReference type="Pfam" id="PF08279">
    <property type="entry name" value="HTH_11"/>
    <property type="match status" value="1"/>
</dbReference>
<dbReference type="EMBL" id="JAJEPX010000005">
    <property type="protein sequence ID" value="MCC2176138.1"/>
    <property type="molecule type" value="Genomic_DNA"/>
</dbReference>
<dbReference type="Proteomes" id="UP001298753">
    <property type="component" value="Unassembled WGS sequence"/>
</dbReference>
<feature type="binding site" evidence="1">
    <location>
        <position position="146"/>
    </location>
    <ligand>
        <name>Ni(2+)</name>
        <dbReference type="ChEBI" id="CHEBI:49786"/>
    </ligand>
</feature>
<dbReference type="GeneID" id="98660972"/>
<dbReference type="AlphaFoldDB" id="A0AAW4W1U3"/>
<dbReference type="PANTHER" id="PTHR40068:SF1">
    <property type="entry name" value="TRANSCRIPTION REPRESSOR NIAR-RELATED"/>
    <property type="match status" value="1"/>
</dbReference>
<feature type="binding site" evidence="1">
    <location>
        <position position="77"/>
    </location>
    <ligand>
        <name>Ni(2+)</name>
        <dbReference type="ChEBI" id="CHEBI:49786"/>
    </ligand>
</feature>
<dbReference type="InterPro" id="IPR035922">
    <property type="entry name" value="3H_dom_sf"/>
</dbReference>
<dbReference type="GO" id="GO:0046872">
    <property type="term" value="F:metal ion binding"/>
    <property type="evidence" value="ECO:0007669"/>
    <property type="project" value="UniProtKB-KW"/>
</dbReference>
<dbReference type="Gene3D" id="1.10.10.10">
    <property type="entry name" value="Winged helix-like DNA-binding domain superfamily/Winged helix DNA-binding domain"/>
    <property type="match status" value="1"/>
</dbReference>
<dbReference type="SUPFAM" id="SSF75500">
    <property type="entry name" value="Putative transcriptional regulator TM1602, C-terminal domain"/>
    <property type="match status" value="1"/>
</dbReference>
<dbReference type="InterPro" id="IPR013196">
    <property type="entry name" value="HTH_11"/>
</dbReference>
<dbReference type="InterPro" id="IPR004173">
    <property type="entry name" value="3H_domain"/>
</dbReference>
<feature type="domain" description="3H" evidence="2">
    <location>
        <begin position="73"/>
        <end position="169"/>
    </location>
</feature>
<dbReference type="InterPro" id="IPR026043">
    <property type="entry name" value="NadR"/>
</dbReference>
<dbReference type="InterPro" id="IPR036388">
    <property type="entry name" value="WH-like_DNA-bd_sf"/>
</dbReference>
<evidence type="ECO:0000256" key="1">
    <source>
        <dbReference type="PIRSR" id="PIRSR037847-1"/>
    </source>
</evidence>
<dbReference type="PIRSF" id="PIRSF037847">
    <property type="entry name" value="NiaR"/>
    <property type="match status" value="1"/>
</dbReference>
<comment type="caution">
    <text evidence="4">The sequence shown here is derived from an EMBL/GenBank/DDBJ whole genome shotgun (WGS) entry which is preliminary data.</text>
</comment>
<reference evidence="4 5" key="1">
    <citation type="submission" date="2021-10" db="EMBL/GenBank/DDBJ databases">
        <title>Anaerobic single-cell dispensing facilitates the cultivation of human gut bacteria.</title>
        <authorList>
            <person name="Afrizal A."/>
        </authorList>
    </citation>
    <scope>NUCLEOTIDE SEQUENCE [LARGE SCALE GENOMIC DNA]</scope>
    <source>
        <strain evidence="4 5">CLA-AA-H270</strain>
    </source>
</reference>
<feature type="binding site" evidence="1">
    <location>
        <position position="85"/>
    </location>
    <ligand>
        <name>Ni(2+)</name>
        <dbReference type="ChEBI" id="CHEBI:49786"/>
    </ligand>
</feature>
<keyword evidence="5" id="KW-1185">Reference proteome</keyword>
<dbReference type="RefSeq" id="WP_110436105.1">
    <property type="nucleotide sequence ID" value="NZ_DBEZDI010000041.1"/>
</dbReference>
<dbReference type="SUPFAM" id="SSF46785">
    <property type="entry name" value="Winged helix' DNA-binding domain"/>
    <property type="match status" value="1"/>
</dbReference>
<dbReference type="InterPro" id="IPR036390">
    <property type="entry name" value="WH_DNA-bd_sf"/>
</dbReference>